<accession>A0AAC9RQ16</accession>
<evidence type="ECO:0000313" key="1">
    <source>
        <dbReference type="EMBL" id="ARJ51606.1"/>
    </source>
</evidence>
<proteinExistence type="predicted"/>
<name>A0AAC9RQ16_9STAP</name>
<organism evidence="1 2">
    <name type="scientific">Staphylococcus lutrae</name>
    <dbReference type="NCBI Taxonomy" id="155085"/>
    <lineage>
        <taxon>Bacteria</taxon>
        <taxon>Bacillati</taxon>
        <taxon>Bacillota</taxon>
        <taxon>Bacilli</taxon>
        <taxon>Bacillales</taxon>
        <taxon>Staphylococcaceae</taxon>
        <taxon>Staphylococcus</taxon>
    </lineage>
</organism>
<keyword evidence="2" id="KW-1185">Reference proteome</keyword>
<reference evidence="1 2" key="1">
    <citation type="submission" date="2017-04" db="EMBL/GenBank/DDBJ databases">
        <authorList>
            <person name="Veseli I.A."/>
            <person name="Tang C."/>
            <person name="Pombert J.-F."/>
        </authorList>
    </citation>
    <scope>NUCLEOTIDE SEQUENCE [LARGE SCALE GENOMIC DNA]</scope>
    <source>
        <strain evidence="1 2">ATCC 700373</strain>
    </source>
</reference>
<gene>
    <name evidence="1" type="ORF">B5P37_09945</name>
</gene>
<dbReference type="Proteomes" id="UP000242864">
    <property type="component" value="Chromosome"/>
</dbReference>
<dbReference type="EMBL" id="CP020773">
    <property type="protein sequence ID" value="ARJ51606.1"/>
    <property type="molecule type" value="Genomic_DNA"/>
</dbReference>
<dbReference type="AlphaFoldDB" id="A0AAC9RQ16"/>
<dbReference type="KEGG" id="slz:B5P37_09945"/>
<evidence type="ECO:0000313" key="2">
    <source>
        <dbReference type="Proteomes" id="UP000242864"/>
    </source>
</evidence>
<sequence>MITGVIDLTTQLDVVSLTPVYHECIQRKCAIMSRATTFDALTSERNQDDFMNKRKRIRDKE</sequence>
<protein>
    <submittedName>
        <fullName evidence="1">Uncharacterized protein</fullName>
    </submittedName>
</protein>